<evidence type="ECO:0000256" key="15">
    <source>
        <dbReference type="ARBA" id="ARBA00064376"/>
    </source>
</evidence>
<evidence type="ECO:0000256" key="19">
    <source>
        <dbReference type="SAM" id="MobiDB-lite"/>
    </source>
</evidence>
<evidence type="ECO:0000313" key="23">
    <source>
        <dbReference type="Proteomes" id="UP000472260"/>
    </source>
</evidence>
<dbReference type="GO" id="GO:0008310">
    <property type="term" value="F:single-stranded DNA 3'-5' DNA exonuclease activity"/>
    <property type="evidence" value="ECO:0007669"/>
    <property type="project" value="UniProtKB-EC"/>
</dbReference>
<evidence type="ECO:0000259" key="21">
    <source>
        <dbReference type="SMART" id="SM00474"/>
    </source>
</evidence>
<sequence>MSKPSTFTAALATMLGATLGGLFLWRSIRTQKRKALKGPASAEPIQAQLEADVTLSQPARKEPQTQKLLRAHSLLEVPPVIVSSPEEWETLWPDFQKDLSIYPVLGLDCEWVKSMRVSVKAKASAVSLLQLATFSGRCVLVRLLTFRNAQLPLPEGLVGVLSDPRVLKVGVGCYEDGKRLAHDHGLTLSCTVDLCYLAFRQRQAVLNNGLSLKSLAADLLNVTLDKSLELRCGDWEADVLSREQMAYAAHDAQISVALFFHLLGMNTEPRLPAEGESVFVQLASCCQGLVDVPFRGRYNGEGEEGERPRRSRKSTVESPESGDQQVPDPRRNNRKPLGVGYSARKSPLYDNCFLHAPDGQPLCTCDKKKAKWYLEKGIGELVSEDPFVVRLLFEPSGRPDSQKDYYLTAKENMCVVCGKADSYIRKNIVPHEYRRHFPAEMKDHNSHDILLLCTSCHAASNVHDGVLKQRLAEEHSAPQGCEEGIRLLEDADRRRVRSAARALLSASAGMPQSRKEELLSVIQSFFCNGQQEVTQDMLQNAAALETRILNESYVPHGLKVVQAHAVRGLRGLMELERCWRQHFLTSMQPRHLPPLWSVNHNHDKYLRKYGEDLQIQLN</sequence>
<dbReference type="OrthoDB" id="1920326at2759"/>
<feature type="domain" description="3'-5' exonuclease" evidence="21">
    <location>
        <begin position="79"/>
        <end position="267"/>
    </location>
</feature>
<comment type="subcellular location">
    <subcellularLocation>
        <location evidence="4">Mitochondrion membrane</location>
    </subcellularLocation>
</comment>
<evidence type="ECO:0000256" key="18">
    <source>
        <dbReference type="ARBA" id="ARBA00082634"/>
    </source>
</evidence>
<reference evidence="22" key="2">
    <citation type="submission" date="2025-09" db="UniProtKB">
        <authorList>
            <consortium name="Ensembl"/>
        </authorList>
    </citation>
    <scope>IDENTIFICATION</scope>
</reference>
<dbReference type="GO" id="GO:0046872">
    <property type="term" value="F:metal ion binding"/>
    <property type="evidence" value="ECO:0007669"/>
    <property type="project" value="UniProtKB-KW"/>
</dbReference>
<dbReference type="PANTHER" id="PTHR13620">
    <property type="entry name" value="3-5 EXONUCLEASE"/>
    <property type="match status" value="1"/>
</dbReference>
<feature type="region of interest" description="Disordered" evidence="19">
    <location>
        <begin position="297"/>
        <end position="339"/>
    </location>
</feature>
<keyword evidence="23" id="KW-1185">Reference proteome</keyword>
<evidence type="ECO:0000313" key="22">
    <source>
        <dbReference type="Ensembl" id="ENSSANP00000040908.1"/>
    </source>
</evidence>
<evidence type="ECO:0000256" key="12">
    <source>
        <dbReference type="ARBA" id="ARBA00023128"/>
    </source>
</evidence>
<keyword evidence="6 20" id="KW-0812">Transmembrane</keyword>
<keyword evidence="12" id="KW-0496">Mitochondrion</keyword>
<evidence type="ECO:0000256" key="13">
    <source>
        <dbReference type="ARBA" id="ARBA00023136"/>
    </source>
</evidence>
<dbReference type="InterPro" id="IPR012337">
    <property type="entry name" value="RNaseH-like_sf"/>
</dbReference>
<dbReference type="Proteomes" id="UP000472260">
    <property type="component" value="Unassembled WGS sequence"/>
</dbReference>
<dbReference type="Ensembl" id="ENSSANT00000043552.1">
    <property type="protein sequence ID" value="ENSSANP00000040908.1"/>
    <property type="gene ID" value="ENSSANG00000020795.1"/>
</dbReference>
<evidence type="ECO:0000256" key="6">
    <source>
        <dbReference type="ARBA" id="ARBA00022692"/>
    </source>
</evidence>
<evidence type="ECO:0000256" key="7">
    <source>
        <dbReference type="ARBA" id="ARBA00022722"/>
    </source>
</evidence>
<dbReference type="RefSeq" id="XP_016340802.1">
    <property type="nucleotide sequence ID" value="XM_016485316.1"/>
</dbReference>
<evidence type="ECO:0000256" key="5">
    <source>
        <dbReference type="ARBA" id="ARBA00012108"/>
    </source>
</evidence>
<reference evidence="22" key="1">
    <citation type="submission" date="2025-08" db="UniProtKB">
        <authorList>
            <consortium name="Ensembl"/>
        </authorList>
    </citation>
    <scope>IDENTIFICATION</scope>
</reference>
<dbReference type="GeneID" id="107687840"/>
<keyword evidence="8" id="KW-0479">Metal-binding</keyword>
<dbReference type="SMART" id="SM00474">
    <property type="entry name" value="35EXOc"/>
    <property type="match status" value="1"/>
</dbReference>
<dbReference type="GO" id="GO:0003676">
    <property type="term" value="F:nucleic acid binding"/>
    <property type="evidence" value="ECO:0007669"/>
    <property type="project" value="InterPro"/>
</dbReference>
<evidence type="ECO:0000256" key="4">
    <source>
        <dbReference type="ARBA" id="ARBA00004325"/>
    </source>
</evidence>
<proteinExistence type="inferred from homology"/>
<comment type="subunit">
    <text evidence="15">Homodimer. Interacts with RBBP8, MRE11 and BRCA1.</text>
</comment>
<dbReference type="Pfam" id="PF01612">
    <property type="entry name" value="DNA_pol_A_exo1"/>
    <property type="match status" value="1"/>
</dbReference>
<accession>A0A671N4R0</accession>
<dbReference type="RefSeq" id="XP_016340801.1">
    <property type="nucleotide sequence ID" value="XM_016485315.1"/>
</dbReference>
<feature type="transmembrane region" description="Helical" evidence="20">
    <location>
        <begin position="6"/>
        <end position="25"/>
    </location>
</feature>
<comment type="cofactor">
    <cofactor evidence="3">
        <name>Mg(2+)</name>
        <dbReference type="ChEBI" id="CHEBI:18420"/>
    </cofactor>
</comment>
<keyword evidence="10" id="KW-0269">Exonuclease</keyword>
<dbReference type="GO" id="GO:0000175">
    <property type="term" value="F:3'-5'-RNA exonuclease activity"/>
    <property type="evidence" value="ECO:0007669"/>
    <property type="project" value="UniProtKB-ARBA"/>
</dbReference>
<comment type="cofactor">
    <cofactor evidence="2">
        <name>Mn(2+)</name>
        <dbReference type="ChEBI" id="CHEBI:29035"/>
    </cofactor>
</comment>
<keyword evidence="11 20" id="KW-1133">Transmembrane helix</keyword>
<dbReference type="KEGG" id="sanh:107687840"/>
<keyword evidence="7" id="KW-0540">Nuclease</keyword>
<dbReference type="SUPFAM" id="SSF53098">
    <property type="entry name" value="Ribonuclease H-like"/>
    <property type="match status" value="1"/>
</dbReference>
<evidence type="ECO:0000256" key="11">
    <source>
        <dbReference type="ARBA" id="ARBA00022989"/>
    </source>
</evidence>
<comment type="catalytic activity">
    <reaction evidence="1">
        <text>Exonucleolytic cleavage in the 3'- to 5'-direction to yield nucleoside 5'-phosphates.</text>
        <dbReference type="EC" id="3.1.11.1"/>
    </reaction>
</comment>
<dbReference type="CDD" id="cd06141">
    <property type="entry name" value="WRN_exo"/>
    <property type="match status" value="1"/>
</dbReference>
<evidence type="ECO:0000256" key="17">
    <source>
        <dbReference type="ARBA" id="ARBA00075515"/>
    </source>
</evidence>
<name>A0A671N4R0_9TELE</name>
<evidence type="ECO:0000256" key="9">
    <source>
        <dbReference type="ARBA" id="ARBA00022801"/>
    </source>
</evidence>
<dbReference type="Gene3D" id="3.30.420.10">
    <property type="entry name" value="Ribonuclease H-like superfamily/Ribonuclease H"/>
    <property type="match status" value="1"/>
</dbReference>
<evidence type="ECO:0000256" key="2">
    <source>
        <dbReference type="ARBA" id="ARBA00001936"/>
    </source>
</evidence>
<evidence type="ECO:0000256" key="8">
    <source>
        <dbReference type="ARBA" id="ARBA00022723"/>
    </source>
</evidence>
<dbReference type="AlphaFoldDB" id="A0A671N4R0"/>
<dbReference type="InterPro" id="IPR036397">
    <property type="entry name" value="RNaseH_sf"/>
</dbReference>
<comment type="similarity">
    <text evidence="14">Belongs to the EXD2 family.</text>
</comment>
<evidence type="ECO:0000256" key="16">
    <source>
        <dbReference type="ARBA" id="ARBA00069878"/>
    </source>
</evidence>
<dbReference type="GO" id="GO:0005634">
    <property type="term" value="C:nucleus"/>
    <property type="evidence" value="ECO:0007669"/>
    <property type="project" value="TreeGrafter"/>
</dbReference>
<protein>
    <recommendedName>
        <fullName evidence="16">Exonuclease 3'-5' domain-containing protein 2</fullName>
        <ecNumber evidence="5">3.1.11.1</ecNumber>
    </recommendedName>
    <alternativeName>
        <fullName evidence="18">3'-5' exoribonuclease EXD2</fullName>
    </alternativeName>
    <alternativeName>
        <fullName evidence="17">Exonuclease 3'-5' domain-like-containing protein 2</fullName>
    </alternativeName>
</protein>
<evidence type="ECO:0000256" key="10">
    <source>
        <dbReference type="ARBA" id="ARBA00022839"/>
    </source>
</evidence>
<dbReference type="InterPro" id="IPR051132">
    <property type="entry name" value="3-5_Exonuclease_domain"/>
</dbReference>
<dbReference type="FunFam" id="3.30.420.10:FF:000041">
    <property type="entry name" value="Exonuclease 3'-5' domain containing 2"/>
    <property type="match status" value="1"/>
</dbReference>
<dbReference type="GO" id="GO:0006310">
    <property type="term" value="P:DNA recombination"/>
    <property type="evidence" value="ECO:0007669"/>
    <property type="project" value="UniProtKB-ARBA"/>
</dbReference>
<organism evidence="22 23">
    <name type="scientific">Sinocyclocheilus anshuiensis</name>
    <dbReference type="NCBI Taxonomy" id="1608454"/>
    <lineage>
        <taxon>Eukaryota</taxon>
        <taxon>Metazoa</taxon>
        <taxon>Chordata</taxon>
        <taxon>Craniata</taxon>
        <taxon>Vertebrata</taxon>
        <taxon>Euteleostomi</taxon>
        <taxon>Actinopterygii</taxon>
        <taxon>Neopterygii</taxon>
        <taxon>Teleostei</taxon>
        <taxon>Ostariophysi</taxon>
        <taxon>Cypriniformes</taxon>
        <taxon>Cyprinidae</taxon>
        <taxon>Cyprininae</taxon>
        <taxon>Sinocyclocheilus</taxon>
    </lineage>
</organism>
<dbReference type="InterPro" id="IPR002562">
    <property type="entry name" value="3'-5'_exonuclease_dom"/>
</dbReference>
<dbReference type="PANTHER" id="PTHR13620:SF104">
    <property type="entry name" value="EXONUCLEASE 3'-5' DOMAIN-CONTAINING PROTEIN 2"/>
    <property type="match status" value="1"/>
</dbReference>
<keyword evidence="9" id="KW-0378">Hydrolase</keyword>
<evidence type="ECO:0000256" key="20">
    <source>
        <dbReference type="SAM" id="Phobius"/>
    </source>
</evidence>
<evidence type="ECO:0000256" key="1">
    <source>
        <dbReference type="ARBA" id="ARBA00000563"/>
    </source>
</evidence>
<gene>
    <name evidence="22" type="primary">LOC107687840</name>
</gene>
<keyword evidence="13 20" id="KW-0472">Membrane</keyword>
<evidence type="ECO:0000256" key="14">
    <source>
        <dbReference type="ARBA" id="ARBA00061005"/>
    </source>
</evidence>
<evidence type="ECO:0000256" key="3">
    <source>
        <dbReference type="ARBA" id="ARBA00001946"/>
    </source>
</evidence>
<dbReference type="EC" id="3.1.11.1" evidence="5"/>
<dbReference type="GO" id="GO:0031966">
    <property type="term" value="C:mitochondrial membrane"/>
    <property type="evidence" value="ECO:0007669"/>
    <property type="project" value="UniProtKB-SubCell"/>
</dbReference>